<evidence type="ECO:0000313" key="3">
    <source>
        <dbReference type="EMBL" id="MBO8482986.1"/>
    </source>
</evidence>
<accession>A0A940DRL0</accession>
<dbReference type="Gene3D" id="1.50.10.10">
    <property type="match status" value="1"/>
</dbReference>
<keyword evidence="2" id="KW-0413">Isomerase</keyword>
<dbReference type="Proteomes" id="UP000725002">
    <property type="component" value="Unassembled WGS sequence"/>
</dbReference>
<dbReference type="SUPFAM" id="SSF48208">
    <property type="entry name" value="Six-hairpin glycosidases"/>
    <property type="match status" value="1"/>
</dbReference>
<comment type="similarity">
    <text evidence="1">Belongs to the N-acylglucosamine 2-epimerase family.</text>
</comment>
<dbReference type="GO" id="GO:0005975">
    <property type="term" value="P:carbohydrate metabolic process"/>
    <property type="evidence" value="ECO:0007669"/>
    <property type="project" value="InterPro"/>
</dbReference>
<name>A0A940DRL0_9BACT</name>
<dbReference type="InterPro" id="IPR010819">
    <property type="entry name" value="AGE/CE"/>
</dbReference>
<dbReference type="Pfam" id="PF07221">
    <property type="entry name" value="GlcNAc_2-epim"/>
    <property type="match status" value="1"/>
</dbReference>
<sequence>MLDRTYIRSCRERCLHDLTRDIVPFWMKHGVDKVNGGVYTCVDRDGTIMDTTKSVWFQGRFGYIASALYTDLIRDEALLTAARNTIDFMEKHCIDTDGHMFFSVTAEGKPLRKRRYVFSECFAIMAMAEYALASSDMTYADKALDMFVRVRKMLSEPGFLEPKYLFPARGHSITMMLINVANVLKQVCDDAVLDMQIDESVRDLSKYFMNHEFKTVLETVGPEGEFIDTCEGRVINPGHCMETGWFILDVAKNRGNDPQLTKMALQIIDWAWAWGWDEQYGGMINFRDCRNFPPQDYSQDMKFWWPQCETILASLYAYNASGDEKYLEMHKKAFDYAFRVFPDREYGEWYGYLHRDGTVAQPAKGNLFKGPFHVPRMMMKAIYQYDILLTDKQ</sequence>
<dbReference type="EMBL" id="JADILV010000020">
    <property type="protein sequence ID" value="MBO8482986.1"/>
    <property type="molecule type" value="Genomic_DNA"/>
</dbReference>
<dbReference type="GO" id="GO:0016853">
    <property type="term" value="F:isomerase activity"/>
    <property type="evidence" value="ECO:0007669"/>
    <property type="project" value="UniProtKB-KW"/>
</dbReference>
<evidence type="ECO:0000256" key="1">
    <source>
        <dbReference type="ARBA" id="ARBA00008558"/>
    </source>
</evidence>
<protein>
    <submittedName>
        <fullName evidence="3">AGE family epimerase/isomerase</fullName>
    </submittedName>
</protein>
<dbReference type="InterPro" id="IPR012341">
    <property type="entry name" value="6hp_glycosidase-like_sf"/>
</dbReference>
<evidence type="ECO:0000313" key="4">
    <source>
        <dbReference type="Proteomes" id="UP000725002"/>
    </source>
</evidence>
<dbReference type="FunFam" id="1.50.10.10:FF:000021">
    <property type="entry name" value="N-acylglucosamine 2-epimerase"/>
    <property type="match status" value="1"/>
</dbReference>
<evidence type="ECO:0000256" key="2">
    <source>
        <dbReference type="ARBA" id="ARBA00023235"/>
    </source>
</evidence>
<dbReference type="InterPro" id="IPR008928">
    <property type="entry name" value="6-hairpin_glycosidase_sf"/>
</dbReference>
<dbReference type="AlphaFoldDB" id="A0A940DRL0"/>
<comment type="caution">
    <text evidence="3">The sequence shown here is derived from an EMBL/GenBank/DDBJ whole genome shotgun (WGS) entry which is preliminary data.</text>
</comment>
<reference evidence="3" key="1">
    <citation type="submission" date="2020-10" db="EMBL/GenBank/DDBJ databases">
        <authorList>
            <person name="Gilroy R."/>
        </authorList>
    </citation>
    <scope>NUCLEOTIDE SEQUENCE</scope>
    <source>
        <strain evidence="3">G3-8215</strain>
    </source>
</reference>
<gene>
    <name evidence="3" type="ORF">IAB75_02560</name>
</gene>
<reference evidence="3" key="2">
    <citation type="journal article" date="2021" name="PeerJ">
        <title>Extensive microbial diversity within the chicken gut microbiome revealed by metagenomics and culture.</title>
        <authorList>
            <person name="Gilroy R."/>
            <person name="Ravi A."/>
            <person name="Getino M."/>
            <person name="Pursley I."/>
            <person name="Horton D.L."/>
            <person name="Alikhan N.F."/>
            <person name="Baker D."/>
            <person name="Gharbi K."/>
            <person name="Hall N."/>
            <person name="Watson M."/>
            <person name="Adriaenssens E.M."/>
            <person name="Foster-Nyarko E."/>
            <person name="Jarju S."/>
            <person name="Secka A."/>
            <person name="Antonio M."/>
            <person name="Oren A."/>
            <person name="Chaudhuri R.R."/>
            <person name="La Ragione R."/>
            <person name="Hildebrand F."/>
            <person name="Pallen M.J."/>
        </authorList>
    </citation>
    <scope>NUCLEOTIDE SEQUENCE</scope>
    <source>
        <strain evidence="3">G3-8215</strain>
    </source>
</reference>
<organism evidence="3 4">
    <name type="scientific">Candidatus Cryptobacteroides avicola</name>
    <dbReference type="NCBI Taxonomy" id="2840757"/>
    <lineage>
        <taxon>Bacteria</taxon>
        <taxon>Pseudomonadati</taxon>
        <taxon>Bacteroidota</taxon>
        <taxon>Bacteroidia</taxon>
        <taxon>Bacteroidales</taxon>
        <taxon>Candidatus Cryptobacteroides</taxon>
    </lineage>
</organism>
<proteinExistence type="inferred from homology"/>
<dbReference type="PANTHER" id="PTHR15108">
    <property type="entry name" value="N-ACYLGLUCOSAMINE-2-EPIMERASE"/>
    <property type="match status" value="1"/>
</dbReference>